<dbReference type="GO" id="GO:0016787">
    <property type="term" value="F:hydrolase activity"/>
    <property type="evidence" value="ECO:0007669"/>
    <property type="project" value="UniProtKB-KW"/>
</dbReference>
<name>A0A084UEF5_9HYPH</name>
<organism evidence="3 4">
    <name type="scientific">Nitratireductor basaltis</name>
    <dbReference type="NCBI Taxonomy" id="472175"/>
    <lineage>
        <taxon>Bacteria</taxon>
        <taxon>Pseudomonadati</taxon>
        <taxon>Pseudomonadota</taxon>
        <taxon>Alphaproteobacteria</taxon>
        <taxon>Hyphomicrobiales</taxon>
        <taxon>Phyllobacteriaceae</taxon>
        <taxon>Nitratireductor</taxon>
    </lineage>
</organism>
<dbReference type="InterPro" id="IPR026026">
    <property type="entry name" value="HIT_Hint"/>
</dbReference>
<comment type="caution">
    <text evidence="3">The sequence shown here is derived from an EMBL/GenBank/DDBJ whole genome shotgun (WGS) entry which is preliminary data.</text>
</comment>
<sequence>MGETTAFQLDDRLARDSHPVSRLDLCELRLANDSRWPWLILVPMVADAVEIHDLREGDQLALARETAKVAQLLKKITGCTKINSGALGNVVRQLHVHVVARNEGDPGWPGPIWGHGKAEPYDEADRQKLIGAIRESL</sequence>
<evidence type="ECO:0000313" key="3">
    <source>
        <dbReference type="EMBL" id="KFB11341.1"/>
    </source>
</evidence>
<reference evidence="3 4" key="1">
    <citation type="submission" date="2014-05" db="EMBL/GenBank/DDBJ databases">
        <title>Draft Genome Sequence of Nitratireductor basaltis Strain UMTGB225, A Marine Bacterium Isolated from Green Barrel Tunicate.</title>
        <authorList>
            <person name="Gan H.Y."/>
        </authorList>
    </citation>
    <scope>NUCLEOTIDE SEQUENCE [LARGE SCALE GENOMIC DNA]</scope>
    <source>
        <strain evidence="3 4">UMTGB225</strain>
    </source>
</reference>
<dbReference type="Pfam" id="PF01230">
    <property type="entry name" value="HIT"/>
    <property type="match status" value="1"/>
</dbReference>
<feature type="domain" description="HIT" evidence="2">
    <location>
        <begin position="39"/>
        <end position="108"/>
    </location>
</feature>
<keyword evidence="3" id="KW-0378">Hydrolase</keyword>
<dbReference type="AlphaFoldDB" id="A0A084UEF5"/>
<evidence type="ECO:0000313" key="4">
    <source>
        <dbReference type="Proteomes" id="UP000053675"/>
    </source>
</evidence>
<keyword evidence="4" id="KW-1185">Reference proteome</keyword>
<dbReference type="PATRIC" id="fig|472175.3.peg.2381"/>
<comment type="caution">
    <text evidence="1">Lacks conserved residue(s) required for the propagation of feature annotation.</text>
</comment>
<dbReference type="EMBL" id="JMQM01000001">
    <property type="protein sequence ID" value="KFB11341.1"/>
    <property type="molecule type" value="Genomic_DNA"/>
</dbReference>
<dbReference type="eggNOG" id="COG0537">
    <property type="taxonomic scope" value="Bacteria"/>
</dbReference>
<dbReference type="OrthoDB" id="9799145at2"/>
<gene>
    <name evidence="3" type="ORF">EL18_02389</name>
</gene>
<protein>
    <submittedName>
        <fullName evidence="3">HIT family hydrolase, diadenosine tetraphosphate hydrolase</fullName>
    </submittedName>
</protein>
<proteinExistence type="predicted"/>
<dbReference type="RefSeq" id="WP_036483189.1">
    <property type="nucleotide sequence ID" value="NZ_JMQM01000001.1"/>
</dbReference>
<dbReference type="InterPro" id="IPR036265">
    <property type="entry name" value="HIT-like_sf"/>
</dbReference>
<dbReference type="SUPFAM" id="SSF54197">
    <property type="entry name" value="HIT-like"/>
    <property type="match status" value="1"/>
</dbReference>
<accession>A0A084UEF5</accession>
<dbReference type="PROSITE" id="PS51084">
    <property type="entry name" value="HIT_2"/>
    <property type="match status" value="1"/>
</dbReference>
<dbReference type="Proteomes" id="UP000053675">
    <property type="component" value="Unassembled WGS sequence"/>
</dbReference>
<dbReference type="InterPro" id="IPR011146">
    <property type="entry name" value="HIT-like"/>
</dbReference>
<dbReference type="PIRSF" id="PIRSF000714">
    <property type="entry name" value="HIT"/>
    <property type="match status" value="1"/>
</dbReference>
<dbReference type="STRING" id="472175.EL18_02389"/>
<evidence type="ECO:0000256" key="1">
    <source>
        <dbReference type="PROSITE-ProRule" id="PRU00464"/>
    </source>
</evidence>
<evidence type="ECO:0000259" key="2">
    <source>
        <dbReference type="PROSITE" id="PS51084"/>
    </source>
</evidence>
<dbReference type="Gene3D" id="3.30.428.10">
    <property type="entry name" value="HIT-like"/>
    <property type="match status" value="1"/>
</dbReference>